<feature type="non-terminal residue" evidence="2">
    <location>
        <position position="1"/>
    </location>
</feature>
<accession>A0A5J9T1V2</accession>
<reference evidence="2 3" key="1">
    <citation type="journal article" date="2019" name="Sci. Rep.">
        <title>A high-quality genome of Eragrostis curvula grass provides insights into Poaceae evolution and supports new strategies to enhance forage quality.</title>
        <authorList>
            <person name="Carballo J."/>
            <person name="Santos B.A.C.M."/>
            <person name="Zappacosta D."/>
            <person name="Garbus I."/>
            <person name="Selva J.P."/>
            <person name="Gallo C.A."/>
            <person name="Diaz A."/>
            <person name="Albertini E."/>
            <person name="Caccamo M."/>
            <person name="Echenique V."/>
        </authorList>
    </citation>
    <scope>NUCLEOTIDE SEQUENCE [LARGE SCALE GENOMIC DNA]</scope>
    <source>
        <strain evidence="3">cv. Victoria</strain>
        <tissue evidence="2">Leaf</tissue>
    </source>
</reference>
<dbReference type="PANTHER" id="PTHR36478:SF18">
    <property type="entry name" value="LISH DOMAIN-CONTAINING PROTEIN"/>
    <property type="match status" value="1"/>
</dbReference>
<gene>
    <name evidence="2" type="ORF">EJB05_48512</name>
</gene>
<organism evidence="2 3">
    <name type="scientific">Eragrostis curvula</name>
    <name type="common">weeping love grass</name>
    <dbReference type="NCBI Taxonomy" id="38414"/>
    <lineage>
        <taxon>Eukaryota</taxon>
        <taxon>Viridiplantae</taxon>
        <taxon>Streptophyta</taxon>
        <taxon>Embryophyta</taxon>
        <taxon>Tracheophyta</taxon>
        <taxon>Spermatophyta</taxon>
        <taxon>Magnoliopsida</taxon>
        <taxon>Liliopsida</taxon>
        <taxon>Poales</taxon>
        <taxon>Poaceae</taxon>
        <taxon>PACMAD clade</taxon>
        <taxon>Chloridoideae</taxon>
        <taxon>Eragrostideae</taxon>
        <taxon>Eragrostidinae</taxon>
        <taxon>Eragrostis</taxon>
    </lineage>
</organism>
<proteinExistence type="predicted"/>
<dbReference type="PANTHER" id="PTHR36478">
    <property type="entry name" value="OS04G0614237 PROTEIN-RELATED"/>
    <property type="match status" value="1"/>
</dbReference>
<dbReference type="Proteomes" id="UP000324897">
    <property type="component" value="Unassembled WGS sequence"/>
</dbReference>
<evidence type="ECO:0000313" key="3">
    <source>
        <dbReference type="Proteomes" id="UP000324897"/>
    </source>
</evidence>
<comment type="caution">
    <text evidence="2">The sequence shown here is derived from an EMBL/GenBank/DDBJ whole genome shotgun (WGS) entry which is preliminary data.</text>
</comment>
<sequence>MRPLDGGGGCPGGLMVSRLRLRRMLCVLKHHRLDAAAHEYAGGETGVFFDAAYMERLMRMGSWEKADGYLHHFLPAAEHRSPQSMSLVLHLRSAWTLAVVAAGGPTAADFASHFDGLKGRSASNFRHVLHTMHADQPRASKLWKNVAPSAVNTALDKIAKCPELKGKLHLPHDRPMPWDVIPLIGAHGSPRRYRKPADRTPADVVARAFKRQKRSLLSTLESDAYSGFPSNASSSFVAPNMEPEQNAPKPITLDCIN</sequence>
<dbReference type="EMBL" id="RWGY01000051">
    <property type="protein sequence ID" value="TVU05353.1"/>
    <property type="molecule type" value="Genomic_DNA"/>
</dbReference>
<dbReference type="AlphaFoldDB" id="A0A5J9T1V2"/>
<evidence type="ECO:0000256" key="1">
    <source>
        <dbReference type="SAM" id="MobiDB-lite"/>
    </source>
</evidence>
<dbReference type="OrthoDB" id="679204at2759"/>
<dbReference type="Gramene" id="TVU05353">
    <property type="protein sequence ID" value="TVU05353"/>
    <property type="gene ID" value="EJB05_48512"/>
</dbReference>
<evidence type="ECO:0000313" key="2">
    <source>
        <dbReference type="EMBL" id="TVU05353.1"/>
    </source>
</evidence>
<feature type="region of interest" description="Disordered" evidence="1">
    <location>
        <begin position="234"/>
        <end position="257"/>
    </location>
</feature>
<keyword evidence="3" id="KW-1185">Reference proteome</keyword>
<name>A0A5J9T1V2_9POAL</name>
<protein>
    <submittedName>
        <fullName evidence="2">Uncharacterized protein</fullName>
    </submittedName>
</protein>